<keyword evidence="3 8" id="KW-0732">Signal</keyword>
<sequence>GELFHSVVCQAMALLLLLSPLLVMVGRLTAVSGTLIHQNNESDLRDVSLNHIPDQHVQDEERRSEQDMKSAVDDLSQLIQDNSNMLRELSQTLTSYVSQHASAAAATAADPQDGEHKDVDIQQLVPIIDELRHKFLQQEVKVEQIKEQVLLKDNIILEREETLRELQTKAQQLEETIMKQRKAVKQECEAEIRNLPTKKPSHSPARDCTDIRLQGETLSGVYQIFPESSPSGVNVMCQMEEEAAWTVFLARHRQTVQENFTRTWQDYKTGFGDPHAEYWLGNDNLHALTAGDHSYRLKVVATNLRGEHQSAEWDTFAVADESNKYRLTLKGYNSTSSLFDALTGVKDNSIEDMSFSTVDMDNDDWSDGSCVVNHDVGGGWWYRRCGAATPTAPIGNTDGKHKVMCWASTVPGGNLLFMGLSHLLMMVRENDDTAA</sequence>
<feature type="non-terminal residue" evidence="10">
    <location>
        <position position="1"/>
    </location>
</feature>
<feature type="chain" id="PRO_5044717376" description="Fibrinogen C-terminal domain-containing protein" evidence="8">
    <location>
        <begin position="31"/>
        <end position="435"/>
    </location>
</feature>
<dbReference type="Gene3D" id="4.10.530.10">
    <property type="entry name" value="Gamma-fibrinogen Carboxyl Terminal Fragment, domain 2"/>
    <property type="match status" value="1"/>
</dbReference>
<dbReference type="EMBL" id="JARKIK010000045">
    <property type="protein sequence ID" value="KAK8736104.1"/>
    <property type="molecule type" value="Genomic_DNA"/>
</dbReference>
<evidence type="ECO:0000256" key="1">
    <source>
        <dbReference type="ARBA" id="ARBA00004613"/>
    </source>
</evidence>
<gene>
    <name evidence="10" type="ORF">OTU49_005236</name>
</gene>
<comment type="subcellular location">
    <subcellularLocation>
        <location evidence="1">Secreted</location>
    </subcellularLocation>
</comment>
<reference evidence="10" key="2">
    <citation type="submission" date="2024-01" db="EMBL/GenBank/DDBJ databases">
        <authorList>
            <person name="He J."/>
            <person name="Wang M."/>
            <person name="Zheng J."/>
            <person name="Liu Z."/>
        </authorList>
    </citation>
    <scope>NUCLEOTIDE SEQUENCE</scope>
    <source>
        <strain evidence="10">ZL_2023a</strain>
        <tissue evidence="10">Muscle</tissue>
    </source>
</reference>
<dbReference type="EMBL" id="JARKIK010000045">
    <property type="protein sequence ID" value="KAK8736098.1"/>
    <property type="molecule type" value="Genomic_DNA"/>
</dbReference>
<dbReference type="Gene3D" id="3.90.215.10">
    <property type="entry name" value="Gamma Fibrinogen, chain A, domain 1"/>
    <property type="match status" value="1"/>
</dbReference>
<comment type="caution">
    <text evidence="10">The sequence shown here is derived from an EMBL/GenBank/DDBJ whole genome shotgun (WGS) entry which is preliminary data.</text>
</comment>
<keyword evidence="5" id="KW-1015">Disulfide bond</keyword>
<feature type="signal peptide" evidence="8">
    <location>
        <begin position="1"/>
        <end position="30"/>
    </location>
</feature>
<evidence type="ECO:0000256" key="4">
    <source>
        <dbReference type="ARBA" id="ARBA00023054"/>
    </source>
</evidence>
<evidence type="ECO:0000256" key="5">
    <source>
        <dbReference type="ARBA" id="ARBA00023157"/>
    </source>
</evidence>
<dbReference type="EMBL" id="JARKIK010000045">
    <property type="protein sequence ID" value="KAK8736108.1"/>
    <property type="molecule type" value="Genomic_DNA"/>
</dbReference>
<dbReference type="EMBL" id="JARKIK010000045">
    <property type="protein sequence ID" value="KAK8736099.1"/>
    <property type="molecule type" value="Genomic_DNA"/>
</dbReference>
<dbReference type="Pfam" id="PF00147">
    <property type="entry name" value="Fibrinogen_C"/>
    <property type="match status" value="1"/>
</dbReference>
<feature type="coiled-coil region" evidence="7">
    <location>
        <begin position="128"/>
        <end position="190"/>
    </location>
</feature>
<dbReference type="EMBL" id="JARKIK010000045">
    <property type="protein sequence ID" value="KAK8736096.1"/>
    <property type="molecule type" value="Genomic_DNA"/>
</dbReference>
<dbReference type="Proteomes" id="UP001445076">
    <property type="component" value="Unassembled WGS sequence"/>
</dbReference>
<evidence type="ECO:0000259" key="9">
    <source>
        <dbReference type="PROSITE" id="PS51406"/>
    </source>
</evidence>
<evidence type="ECO:0000256" key="7">
    <source>
        <dbReference type="SAM" id="Coils"/>
    </source>
</evidence>
<evidence type="ECO:0000256" key="6">
    <source>
        <dbReference type="ARBA" id="ARBA00023180"/>
    </source>
</evidence>
<dbReference type="EMBL" id="JARKIK010000045">
    <property type="protein sequence ID" value="KAK8736109.1"/>
    <property type="molecule type" value="Genomic_DNA"/>
</dbReference>
<evidence type="ECO:0000313" key="10">
    <source>
        <dbReference type="EMBL" id="KAK8736100.1"/>
    </source>
</evidence>
<dbReference type="EMBL" id="JARKIK010000045">
    <property type="protein sequence ID" value="KAK8736106.1"/>
    <property type="molecule type" value="Genomic_DNA"/>
</dbReference>
<dbReference type="EMBL" id="JARKIK010000045">
    <property type="protein sequence ID" value="KAK8736103.1"/>
    <property type="molecule type" value="Genomic_DNA"/>
</dbReference>
<proteinExistence type="predicted"/>
<reference evidence="10 11" key="1">
    <citation type="journal article" date="2024" name="BMC Genomics">
        <title>Genome assembly of redclaw crayfish (Cherax quadricarinatus) provides insights into its immune adaptation and hypoxia tolerance.</title>
        <authorList>
            <person name="Liu Z."/>
            <person name="Zheng J."/>
            <person name="Li H."/>
            <person name="Fang K."/>
            <person name="Wang S."/>
            <person name="He J."/>
            <person name="Zhou D."/>
            <person name="Weng S."/>
            <person name="Chi M."/>
            <person name="Gu Z."/>
            <person name="He J."/>
            <person name="Li F."/>
            <person name="Wang M."/>
        </authorList>
    </citation>
    <scope>NUCLEOTIDE SEQUENCE [LARGE SCALE GENOMIC DNA]</scope>
    <source>
        <strain evidence="10">ZL_2023a</strain>
    </source>
</reference>
<dbReference type="EMBL" id="JARKIK010000045">
    <property type="protein sequence ID" value="KAK8736102.1"/>
    <property type="molecule type" value="Genomic_DNA"/>
</dbReference>
<dbReference type="InterPro" id="IPR037579">
    <property type="entry name" value="FIB_ANG-like"/>
</dbReference>
<accession>A0AAW0WYS7</accession>
<keyword evidence="6" id="KW-0325">Glycoprotein</keyword>
<keyword evidence="11" id="KW-1185">Reference proteome</keyword>
<keyword evidence="2" id="KW-0964">Secreted</keyword>
<dbReference type="InterPro" id="IPR036056">
    <property type="entry name" value="Fibrinogen-like_C"/>
</dbReference>
<evidence type="ECO:0000256" key="8">
    <source>
        <dbReference type="SAM" id="SignalP"/>
    </source>
</evidence>
<protein>
    <recommendedName>
        <fullName evidence="9">Fibrinogen C-terminal domain-containing protein</fullName>
    </recommendedName>
</protein>
<dbReference type="EMBL" id="JARKIK010000045">
    <property type="protein sequence ID" value="KAK8736097.1"/>
    <property type="molecule type" value="Genomic_DNA"/>
</dbReference>
<dbReference type="PANTHER" id="PTHR47221">
    <property type="entry name" value="FIBRINOGEN ALPHA CHAIN"/>
    <property type="match status" value="1"/>
</dbReference>
<feature type="domain" description="Fibrinogen C-terminal" evidence="9">
    <location>
        <begin position="199"/>
        <end position="388"/>
    </location>
</feature>
<dbReference type="InterPro" id="IPR014716">
    <property type="entry name" value="Fibrinogen_a/b/g_C_1"/>
</dbReference>
<dbReference type="EMBL" id="JARKIK010000045">
    <property type="protein sequence ID" value="KAK8736107.1"/>
    <property type="molecule type" value="Genomic_DNA"/>
</dbReference>
<dbReference type="GO" id="GO:0005576">
    <property type="term" value="C:extracellular region"/>
    <property type="evidence" value="ECO:0007669"/>
    <property type="project" value="UniProtKB-SubCell"/>
</dbReference>
<dbReference type="InterPro" id="IPR002181">
    <property type="entry name" value="Fibrinogen_a/b/g_C_dom"/>
</dbReference>
<keyword evidence="4 7" id="KW-0175">Coiled coil</keyword>
<organism evidence="10 11">
    <name type="scientific">Cherax quadricarinatus</name>
    <name type="common">Australian red claw crayfish</name>
    <dbReference type="NCBI Taxonomy" id="27406"/>
    <lineage>
        <taxon>Eukaryota</taxon>
        <taxon>Metazoa</taxon>
        <taxon>Ecdysozoa</taxon>
        <taxon>Arthropoda</taxon>
        <taxon>Crustacea</taxon>
        <taxon>Multicrustacea</taxon>
        <taxon>Malacostraca</taxon>
        <taxon>Eumalacostraca</taxon>
        <taxon>Eucarida</taxon>
        <taxon>Decapoda</taxon>
        <taxon>Pleocyemata</taxon>
        <taxon>Astacidea</taxon>
        <taxon>Parastacoidea</taxon>
        <taxon>Parastacidae</taxon>
        <taxon>Cherax</taxon>
    </lineage>
</organism>
<dbReference type="EMBL" id="JARKIK010000045">
    <property type="protein sequence ID" value="KAK8736101.1"/>
    <property type="molecule type" value="Genomic_DNA"/>
</dbReference>
<evidence type="ECO:0000313" key="11">
    <source>
        <dbReference type="Proteomes" id="UP001445076"/>
    </source>
</evidence>
<dbReference type="SMART" id="SM00186">
    <property type="entry name" value="FBG"/>
    <property type="match status" value="1"/>
</dbReference>
<evidence type="ECO:0000256" key="3">
    <source>
        <dbReference type="ARBA" id="ARBA00022729"/>
    </source>
</evidence>
<dbReference type="PROSITE" id="PS51406">
    <property type="entry name" value="FIBRINOGEN_C_2"/>
    <property type="match status" value="1"/>
</dbReference>
<dbReference type="EMBL" id="JARKIK010000045">
    <property type="protein sequence ID" value="KAK8736100.1"/>
    <property type="molecule type" value="Genomic_DNA"/>
</dbReference>
<name>A0AAW0WYS7_CHEQU</name>
<dbReference type="EMBL" id="JARKIK010000045">
    <property type="protein sequence ID" value="KAK8736105.1"/>
    <property type="molecule type" value="Genomic_DNA"/>
</dbReference>
<evidence type="ECO:0000256" key="2">
    <source>
        <dbReference type="ARBA" id="ARBA00022525"/>
    </source>
</evidence>
<dbReference type="EMBL" id="JARKIK010000045">
    <property type="protein sequence ID" value="KAK8736095.1"/>
    <property type="molecule type" value="Genomic_DNA"/>
</dbReference>
<dbReference type="AlphaFoldDB" id="A0AAW0WYS7"/>
<dbReference type="PANTHER" id="PTHR47221:SF6">
    <property type="entry name" value="FIBRINOGEN ALPHA CHAIN"/>
    <property type="match status" value="1"/>
</dbReference>
<dbReference type="SUPFAM" id="SSF56496">
    <property type="entry name" value="Fibrinogen C-terminal domain-like"/>
    <property type="match status" value="1"/>
</dbReference>